<sequence>MAIGRGRIDVDEYVECERHRGVPLVPSPLSPLTASGSSTPSKIKSPVLLPQPLLCLDIETLSRCSTDLNVIFAHIFCSTRSQSRVLCLYLTR</sequence>
<evidence type="ECO:0000313" key="1">
    <source>
        <dbReference type="EMBL" id="KAL0131713.1"/>
    </source>
</evidence>
<comment type="caution">
    <text evidence="1">The sequence shown here is derived from an EMBL/GenBank/DDBJ whole genome shotgun (WGS) entry which is preliminary data.</text>
</comment>
<proteinExistence type="predicted"/>
<name>A0AAW2GWY1_9HYME</name>
<reference evidence="1 2" key="1">
    <citation type="submission" date="2023-03" db="EMBL/GenBank/DDBJ databases">
        <title>High recombination rates correlate with genetic variation in Cardiocondyla obscurior ants.</title>
        <authorList>
            <person name="Errbii M."/>
        </authorList>
    </citation>
    <scope>NUCLEOTIDE SEQUENCE [LARGE SCALE GENOMIC DNA]</scope>
    <source>
        <strain evidence="1">Alpha-2009</strain>
        <tissue evidence="1">Whole body</tissue>
    </source>
</reference>
<protein>
    <submittedName>
        <fullName evidence="1">Uncharacterized protein</fullName>
    </submittedName>
</protein>
<gene>
    <name evidence="1" type="ORF">PUN28_002931</name>
</gene>
<dbReference type="Proteomes" id="UP001430953">
    <property type="component" value="Unassembled WGS sequence"/>
</dbReference>
<accession>A0AAW2GWY1</accession>
<evidence type="ECO:0000313" key="2">
    <source>
        <dbReference type="Proteomes" id="UP001430953"/>
    </source>
</evidence>
<keyword evidence="2" id="KW-1185">Reference proteome</keyword>
<dbReference type="EMBL" id="JADYXP020000002">
    <property type="protein sequence ID" value="KAL0131713.1"/>
    <property type="molecule type" value="Genomic_DNA"/>
</dbReference>
<dbReference type="AlphaFoldDB" id="A0AAW2GWY1"/>
<organism evidence="1 2">
    <name type="scientific">Cardiocondyla obscurior</name>
    <dbReference type="NCBI Taxonomy" id="286306"/>
    <lineage>
        <taxon>Eukaryota</taxon>
        <taxon>Metazoa</taxon>
        <taxon>Ecdysozoa</taxon>
        <taxon>Arthropoda</taxon>
        <taxon>Hexapoda</taxon>
        <taxon>Insecta</taxon>
        <taxon>Pterygota</taxon>
        <taxon>Neoptera</taxon>
        <taxon>Endopterygota</taxon>
        <taxon>Hymenoptera</taxon>
        <taxon>Apocrita</taxon>
        <taxon>Aculeata</taxon>
        <taxon>Formicoidea</taxon>
        <taxon>Formicidae</taxon>
        <taxon>Myrmicinae</taxon>
        <taxon>Cardiocondyla</taxon>
    </lineage>
</organism>